<feature type="signal peptide" evidence="1">
    <location>
        <begin position="1"/>
        <end position="21"/>
    </location>
</feature>
<keyword evidence="3" id="KW-1185">Reference proteome</keyword>
<evidence type="ECO:0000313" key="2">
    <source>
        <dbReference type="EMBL" id="TMM51571.1"/>
    </source>
</evidence>
<protein>
    <submittedName>
        <fullName evidence="2">Lipid A deacylase LpxR family protein</fullName>
    </submittedName>
</protein>
<dbReference type="OrthoDB" id="7721289at2"/>
<keyword evidence="1" id="KW-0732">Signal</keyword>
<evidence type="ECO:0000256" key="1">
    <source>
        <dbReference type="SAM" id="SignalP"/>
    </source>
</evidence>
<dbReference type="RefSeq" id="WP_138662646.1">
    <property type="nucleotide sequence ID" value="NZ_VANS01000003.1"/>
</dbReference>
<gene>
    <name evidence="2" type="ORF">FDT80_12475</name>
</gene>
<sequence>MFRSVLASACAVCLAVTGAQAEERTRLGYGRLVTNDFFGDGKDRWRTGSITSSRIWGRRAPEGARGFGDLIELRLGAEIMAPGHLGGRPDPTDRPYAGTLSVGAHTHFAWHGFEMSTGADLVFVGPATGLGSFQREMHDLLGMPRPSEAQLDAQIENAVRPTVVVEMGRSFAFGDRITLRPFVEARVGAETLLRAGADLTLGRVGQGELLIRETATGQRYRTVQAADPGFSLVLGGDMAVVEDSVYLPEDRGYDLTDSRDRVRAGVHWQGESASAFYGLTWLGEEFRTQGSDQIVGSVRINLQF</sequence>
<feature type="chain" id="PRO_5024380091" evidence="1">
    <location>
        <begin position="22"/>
        <end position="304"/>
    </location>
</feature>
<dbReference type="InterPro" id="IPR037107">
    <property type="entry name" value="Put_OMP_sf"/>
</dbReference>
<dbReference type="Pfam" id="PF09982">
    <property type="entry name" value="LpxR"/>
    <property type="match status" value="1"/>
</dbReference>
<comment type="caution">
    <text evidence="2">The sequence shown here is derived from an EMBL/GenBank/DDBJ whole genome shotgun (WGS) entry which is preliminary data.</text>
</comment>
<dbReference type="InterPro" id="IPR018707">
    <property type="entry name" value="LpxR"/>
</dbReference>
<accession>A0A5S3PCI9</accession>
<dbReference type="Gene3D" id="2.40.128.140">
    <property type="entry name" value="Outer membrane protein"/>
    <property type="match status" value="1"/>
</dbReference>
<organism evidence="2 3">
    <name type="scientific">Sulfitobacter sabulilitoris</name>
    <dbReference type="NCBI Taxonomy" id="2562655"/>
    <lineage>
        <taxon>Bacteria</taxon>
        <taxon>Pseudomonadati</taxon>
        <taxon>Pseudomonadota</taxon>
        <taxon>Alphaproteobacteria</taxon>
        <taxon>Rhodobacterales</taxon>
        <taxon>Roseobacteraceae</taxon>
        <taxon>Sulfitobacter</taxon>
    </lineage>
</organism>
<evidence type="ECO:0000313" key="3">
    <source>
        <dbReference type="Proteomes" id="UP000309550"/>
    </source>
</evidence>
<dbReference type="EMBL" id="VANS01000003">
    <property type="protein sequence ID" value="TMM51571.1"/>
    <property type="molecule type" value="Genomic_DNA"/>
</dbReference>
<proteinExistence type="predicted"/>
<reference evidence="2 3" key="1">
    <citation type="submission" date="2019-05" db="EMBL/GenBank/DDBJ databases">
        <title>Sulfitobacter sabulilitoris sp. nov., isolated from a marine sand.</title>
        <authorList>
            <person name="Yoon J.-H."/>
        </authorList>
    </citation>
    <scope>NUCLEOTIDE SEQUENCE [LARGE SCALE GENOMIC DNA]</scope>
    <source>
        <strain evidence="2 3">HSMS-29</strain>
    </source>
</reference>
<dbReference type="Proteomes" id="UP000309550">
    <property type="component" value="Unassembled WGS sequence"/>
</dbReference>
<name>A0A5S3PCI9_9RHOB</name>
<dbReference type="AlphaFoldDB" id="A0A5S3PCI9"/>